<accession>A0A4C1U6A3</accession>
<proteinExistence type="predicted"/>
<gene>
    <name evidence="2" type="ORF">EVAR_6813_1</name>
</gene>
<reference evidence="2 3" key="1">
    <citation type="journal article" date="2019" name="Commun. Biol.">
        <title>The bagworm genome reveals a unique fibroin gene that provides high tensile strength.</title>
        <authorList>
            <person name="Kono N."/>
            <person name="Nakamura H."/>
            <person name="Ohtoshi R."/>
            <person name="Tomita M."/>
            <person name="Numata K."/>
            <person name="Arakawa K."/>
        </authorList>
    </citation>
    <scope>NUCLEOTIDE SEQUENCE [LARGE SCALE GENOMIC DNA]</scope>
</reference>
<comment type="caution">
    <text evidence="2">The sequence shown here is derived from an EMBL/GenBank/DDBJ whole genome shotgun (WGS) entry which is preliminary data.</text>
</comment>
<feature type="compositionally biased region" description="Low complexity" evidence="1">
    <location>
        <begin position="165"/>
        <end position="177"/>
    </location>
</feature>
<evidence type="ECO:0000256" key="1">
    <source>
        <dbReference type="SAM" id="MobiDB-lite"/>
    </source>
</evidence>
<evidence type="ECO:0000313" key="2">
    <source>
        <dbReference type="EMBL" id="GBP21841.1"/>
    </source>
</evidence>
<dbReference type="Proteomes" id="UP000299102">
    <property type="component" value="Unassembled WGS sequence"/>
</dbReference>
<feature type="region of interest" description="Disordered" evidence="1">
    <location>
        <begin position="125"/>
        <end position="190"/>
    </location>
</feature>
<sequence>MALSGPVQRGAGRGRRYSPPCPVSANRRGQILEFNVSTSVVYLQARGKTLKDILCGLYAGELAGRLARRQSSGPLHYGDNIHAILINARPDCKRAGAIGCRPRARCGIVPTRQLFSRDLYLKPPTPVRRGSGAADERRQRCESGVGIFRRGTRPRTGAGGALVANSSNPSKSLGLSSDRNDVPSDKAMDL</sequence>
<keyword evidence="3" id="KW-1185">Reference proteome</keyword>
<dbReference type="AlphaFoldDB" id="A0A4C1U6A3"/>
<dbReference type="EMBL" id="BGZK01000133">
    <property type="protein sequence ID" value="GBP21841.1"/>
    <property type="molecule type" value="Genomic_DNA"/>
</dbReference>
<evidence type="ECO:0000313" key="3">
    <source>
        <dbReference type="Proteomes" id="UP000299102"/>
    </source>
</evidence>
<feature type="region of interest" description="Disordered" evidence="1">
    <location>
        <begin position="1"/>
        <end position="22"/>
    </location>
</feature>
<organism evidence="2 3">
    <name type="scientific">Eumeta variegata</name>
    <name type="common">Bagworm moth</name>
    <name type="synonym">Eumeta japonica</name>
    <dbReference type="NCBI Taxonomy" id="151549"/>
    <lineage>
        <taxon>Eukaryota</taxon>
        <taxon>Metazoa</taxon>
        <taxon>Ecdysozoa</taxon>
        <taxon>Arthropoda</taxon>
        <taxon>Hexapoda</taxon>
        <taxon>Insecta</taxon>
        <taxon>Pterygota</taxon>
        <taxon>Neoptera</taxon>
        <taxon>Endopterygota</taxon>
        <taxon>Lepidoptera</taxon>
        <taxon>Glossata</taxon>
        <taxon>Ditrysia</taxon>
        <taxon>Tineoidea</taxon>
        <taxon>Psychidae</taxon>
        <taxon>Oiketicinae</taxon>
        <taxon>Eumeta</taxon>
    </lineage>
</organism>
<feature type="compositionally biased region" description="Basic and acidic residues" evidence="1">
    <location>
        <begin position="178"/>
        <end position="190"/>
    </location>
</feature>
<name>A0A4C1U6A3_EUMVA</name>
<protein>
    <submittedName>
        <fullName evidence="2">Uncharacterized protein</fullName>
    </submittedName>
</protein>